<keyword evidence="2" id="KW-0378">Hydrolase</keyword>
<dbReference type="PRINTS" id="PR00482">
    <property type="entry name" value="OMPTIN"/>
</dbReference>
<feature type="chain" id="PRO_5022883801" evidence="1">
    <location>
        <begin position="32"/>
        <end position="339"/>
    </location>
</feature>
<dbReference type="InterPro" id="IPR020080">
    <property type="entry name" value="OM_adhesin/peptidase_omptin"/>
</dbReference>
<evidence type="ECO:0000313" key="2">
    <source>
        <dbReference type="EMBL" id="QDZ12043.1"/>
    </source>
</evidence>
<dbReference type="GO" id="GO:0004190">
    <property type="term" value="F:aspartic-type endopeptidase activity"/>
    <property type="evidence" value="ECO:0007669"/>
    <property type="project" value="InterPro"/>
</dbReference>
<protein>
    <submittedName>
        <fullName evidence="2">Omptin family outer membrane protease</fullName>
    </submittedName>
</protein>
<dbReference type="InterPro" id="IPR053724">
    <property type="entry name" value="OMP_A26_sf"/>
</dbReference>
<sequence>MLVAKETEPMRISFVPALGMLALFGSAQAMAQSPDMWQQDPYWGGGATANSAPDDTVRANASLGLMYLEGNEKVLSGDYTVSHLIWQSLTPVLRGSLAVDFGGGLSASLEGSVAGFGSGYMEDYDWLKGDDTFANWSHRSQHPDTRLDHYFTGAAALGYELVNDGSAVIRAHGGIKYSDVQWTAYGGTYTYSSGGGFRDIAGSIPDGVAGITYRQQLPELFLGVDGEEHYGNFRVGGLLRGGLTFLGVATDDHYLRIPPLRFVDSLWVAPTFTAGVDVGFALGRNAELTLAARYDHVFEQRGDTKVYDANTDTLISNTVATAAAGLRSAEITAGIKGSF</sequence>
<dbReference type="GO" id="GO:0009279">
    <property type="term" value="C:cell outer membrane"/>
    <property type="evidence" value="ECO:0007669"/>
    <property type="project" value="InterPro"/>
</dbReference>
<keyword evidence="2" id="KW-0645">Protease</keyword>
<dbReference type="Pfam" id="PF01278">
    <property type="entry name" value="Omptin"/>
    <property type="match status" value="1"/>
</dbReference>
<gene>
    <name evidence="2" type="ORF">FPZ08_15605</name>
</gene>
<name>A0A5B8LV75_9HYPH</name>
<organism evidence="2 3">
    <name type="scientific">Devosia ginsengisoli</name>
    <dbReference type="NCBI Taxonomy" id="400770"/>
    <lineage>
        <taxon>Bacteria</taxon>
        <taxon>Pseudomonadati</taxon>
        <taxon>Pseudomonadota</taxon>
        <taxon>Alphaproteobacteria</taxon>
        <taxon>Hyphomicrobiales</taxon>
        <taxon>Devosiaceae</taxon>
        <taxon>Devosia</taxon>
    </lineage>
</organism>
<dbReference type="SUPFAM" id="SSF69917">
    <property type="entry name" value="OMPT-like"/>
    <property type="match status" value="1"/>
</dbReference>
<dbReference type="OrthoDB" id="5464981at2"/>
<accession>A0A5B8LV75</accession>
<dbReference type="EMBL" id="CP042304">
    <property type="protein sequence ID" value="QDZ12043.1"/>
    <property type="molecule type" value="Genomic_DNA"/>
</dbReference>
<dbReference type="InterPro" id="IPR000036">
    <property type="entry name" value="Peptidase_A26_omptin"/>
</dbReference>
<keyword evidence="1" id="KW-0732">Signal</keyword>
<dbReference type="AlphaFoldDB" id="A0A5B8LV75"/>
<dbReference type="GO" id="GO:0006508">
    <property type="term" value="P:proteolysis"/>
    <property type="evidence" value="ECO:0007669"/>
    <property type="project" value="UniProtKB-KW"/>
</dbReference>
<dbReference type="Gene3D" id="2.40.128.90">
    <property type="entry name" value="OMPT-like"/>
    <property type="match status" value="1"/>
</dbReference>
<evidence type="ECO:0000256" key="1">
    <source>
        <dbReference type="SAM" id="SignalP"/>
    </source>
</evidence>
<feature type="signal peptide" evidence="1">
    <location>
        <begin position="1"/>
        <end position="31"/>
    </location>
</feature>
<proteinExistence type="predicted"/>
<dbReference type="Proteomes" id="UP000315364">
    <property type="component" value="Chromosome"/>
</dbReference>
<dbReference type="KEGG" id="dea:FPZ08_15605"/>
<evidence type="ECO:0000313" key="3">
    <source>
        <dbReference type="Proteomes" id="UP000315364"/>
    </source>
</evidence>
<keyword evidence="3" id="KW-1185">Reference proteome</keyword>
<reference evidence="2 3" key="1">
    <citation type="submission" date="2019-07" db="EMBL/GenBank/DDBJ databases">
        <title>Full genome sequence of Devosia sp. Gsoil 520.</title>
        <authorList>
            <person name="Im W.-T."/>
        </authorList>
    </citation>
    <scope>NUCLEOTIDE SEQUENCE [LARGE SCALE GENOMIC DNA]</scope>
    <source>
        <strain evidence="2 3">Gsoil 520</strain>
    </source>
</reference>